<dbReference type="EMBL" id="JADMLG010000008">
    <property type="protein sequence ID" value="MBH0778798.1"/>
    <property type="molecule type" value="Genomic_DNA"/>
</dbReference>
<dbReference type="AlphaFoldDB" id="A0A931IE04"/>
<sequence length="322" mass="35942">MRIDPTRPVRISRWQAFNGDWLASNRFYVIAEEAEPSPAASLVDLIATRRGQPRSSVEPGPAAFNFQASDLQIGKIDNGGSERIIARYLEAVERAHDLYQRARRNEPIDIVHLLYPGDCVEGNQSQSGRTMWRTDLTVTEQVEVFQHLIYVAVDAFAADAASILVDVVNGNHDESQRFQTTRPGDGWATHAARSVAQGLTRNVDAYGHVEIRTPEPERGYMTVPVGDTTFVVAHGHQWRRGKAMDWWSDQTFHGQGPGGADVLAHGHYHTYELETTRTRTRIQSSTLDGGSNYYRERHGSESRRGALTYLTRAGDVQGVSLV</sequence>
<reference evidence="1" key="1">
    <citation type="submission" date="2020-11" db="EMBL/GenBank/DDBJ databases">
        <title>Nocardia NEAU-351.nov., a novel actinomycete isolated from the cow dung.</title>
        <authorList>
            <person name="Zhang X."/>
        </authorList>
    </citation>
    <scope>NUCLEOTIDE SEQUENCE</scope>
    <source>
        <strain evidence="1">NEAU-351</strain>
    </source>
</reference>
<evidence type="ECO:0000313" key="2">
    <source>
        <dbReference type="Proteomes" id="UP000655751"/>
    </source>
</evidence>
<protein>
    <recommendedName>
        <fullName evidence="3">Calcineurin-like phosphoesterase domain-containing protein</fullName>
    </recommendedName>
</protein>
<dbReference type="Proteomes" id="UP000655751">
    <property type="component" value="Unassembled WGS sequence"/>
</dbReference>
<evidence type="ECO:0000313" key="1">
    <source>
        <dbReference type="EMBL" id="MBH0778798.1"/>
    </source>
</evidence>
<dbReference type="Gene3D" id="3.60.21.10">
    <property type="match status" value="1"/>
</dbReference>
<name>A0A931IE04_9NOCA</name>
<dbReference type="RefSeq" id="WP_196151094.1">
    <property type="nucleotide sequence ID" value="NZ_JADMLG010000008.1"/>
</dbReference>
<comment type="caution">
    <text evidence="1">The sequence shown here is derived from an EMBL/GenBank/DDBJ whole genome shotgun (WGS) entry which is preliminary data.</text>
</comment>
<proteinExistence type="predicted"/>
<organism evidence="1 2">
    <name type="scientific">Nocardia bovistercoris</name>
    <dbReference type="NCBI Taxonomy" id="2785916"/>
    <lineage>
        <taxon>Bacteria</taxon>
        <taxon>Bacillati</taxon>
        <taxon>Actinomycetota</taxon>
        <taxon>Actinomycetes</taxon>
        <taxon>Mycobacteriales</taxon>
        <taxon>Nocardiaceae</taxon>
        <taxon>Nocardia</taxon>
    </lineage>
</organism>
<evidence type="ECO:0008006" key="3">
    <source>
        <dbReference type="Google" id="ProtNLM"/>
    </source>
</evidence>
<dbReference type="SUPFAM" id="SSF56300">
    <property type="entry name" value="Metallo-dependent phosphatases"/>
    <property type="match status" value="1"/>
</dbReference>
<accession>A0A931IE04</accession>
<dbReference type="InterPro" id="IPR029052">
    <property type="entry name" value="Metallo-depent_PP-like"/>
</dbReference>
<keyword evidence="2" id="KW-1185">Reference proteome</keyword>
<gene>
    <name evidence="1" type="ORF">IT779_21180</name>
</gene>